<feature type="compositionally biased region" description="Acidic residues" evidence="1">
    <location>
        <begin position="34"/>
        <end position="50"/>
    </location>
</feature>
<comment type="caution">
    <text evidence="2">The sequence shown here is derived from an EMBL/GenBank/DDBJ whole genome shotgun (WGS) entry which is preliminary data.</text>
</comment>
<sequence>MKPSLLALAPKGDTNIILRKPNFRSHQESLPEATDSDATEEENDEDEEQDDQKGLQQPAAEEFKDVTSSIQSLDDLKNLKPTYEHGQNVELCYRVSSAHLMLASPVFKAMLDGPFKESCRNQDGRFQVKTFECSAEALLILLDIIHGHHRGVPKTMDLNLLTEVAILVDYYECHEIVEMFAENWIASVIQEDEIEGSDDQTNMSRLFISWIDRWADTDGLAVAQYNSESAASTKFPGKIFDRASFIRSDSSHYIASISASHVAIMPKNRPSKEKRDQKKAAERSKQRREKEIKEDGLARETADDESLDFAAKINRLAKIRNWFCADTTIVDQYMSGEVSKAKTVDILATPIDEAYSTANAGTEYFRQERAARLQRKYHSPEKALELWGPEQDWPEPDNERDDSGTAEMLLWNLWYSIIHTAKKIPFTDEARQEKLVDLLRALKARPDPPEPVPMTIPLKRDWVWQLGTVWSDLIILGASITEVRNDSCGCGAGWSWPEQQAEQNLNAFYARLTASGVANVHVQGEICAVDALEKAPTPWYRRVSPPPDDEILSHYVTCAALWTIIAGQDVYARYPRTRDERDIEVVNRILDLRDNELPWNRSRKKNKGRARWETARREFARRRFEAESRNEALSAEVRDLARRAATAMDGIALPWPHNPAFFTRDMIKTEEFQGSIAQLRQDVKDISKKLSTNSIPFWSPRYNGHMNMDIALPSIRGYMAAMIYNLNNVATEASPYTIGVERQVGEDPCRMLGYGYGMALVVKSQMLNHWDSPVANLEAIWATDDAVRNLKFYPLSLKLAMAEGAPLNFLTRIEPPFKVTTCKGDEKPFTELSTWELLNLKPTAILQIPTRLTSDTHLPVFGGVVINGPTEHVARDPLRQAVELRKDFQLRGLSFSIRCDAAWGGYFSSMIERRMFAPIPGGDLPFVPKLAIQPHTREQLDCLPFADSITIDPHKSGYINYSAGGLCYRDQRMRYSSPGPAQLFTIKVKIRELYCHWATLTKPEDDLIVVPLIRLPIEHNGGSAEDVEKEKERIRAKILGVSSEDLFKDEETWELLETLGGDLVINAFACNFRINGKANTDIGETNYLNQGIFKRLSCPIEDDATPESSVTSFRKIAKEEVQHMLARNVENPDIHGFVVQYHDKIYLIYIPMFNMAAHRWQVIITAEFPSEVKELYQKLRKENPDKFYTIANVEPEKLGNLLESIGDVEFVMDDSILFDGAEPLARFKPSGIQVVVKRSMSYDGLNKKSPDRMPFYHYGSNAEANIDHVLRTLPNAQLSGDHVKFNLEPALSDEQLAKGVITVLEDVFENSIHPLRPQKENQEGSLVVKSDAPGLSLVAGHKHRVSAYNNYDDFLGGFKPIASGDLSLTSKIFADWGMVNMD</sequence>
<evidence type="ECO:0000256" key="1">
    <source>
        <dbReference type="SAM" id="MobiDB-lite"/>
    </source>
</evidence>
<dbReference type="OrthoDB" id="2161780at2759"/>
<dbReference type="Gene3D" id="3.40.640.10">
    <property type="entry name" value="Type I PLP-dependent aspartate aminotransferase-like (Major domain)"/>
    <property type="match status" value="1"/>
</dbReference>
<feature type="compositionally biased region" description="Basic and acidic residues" evidence="1">
    <location>
        <begin position="270"/>
        <end position="298"/>
    </location>
</feature>
<evidence type="ECO:0008006" key="4">
    <source>
        <dbReference type="Google" id="ProtNLM"/>
    </source>
</evidence>
<keyword evidence="3" id="KW-1185">Reference proteome</keyword>
<gene>
    <name evidence="2" type="ORF">FGADI_5742</name>
</gene>
<reference evidence="2" key="2">
    <citation type="submission" date="2020-05" db="EMBL/GenBank/DDBJ databases">
        <authorList>
            <person name="Kim H.-S."/>
            <person name="Proctor R.H."/>
            <person name="Brown D.W."/>
        </authorList>
    </citation>
    <scope>NUCLEOTIDE SEQUENCE</scope>
    <source>
        <strain evidence="2">NRRL 45417</strain>
    </source>
</reference>
<dbReference type="EMBL" id="JABFAI010000133">
    <property type="protein sequence ID" value="KAF4953749.1"/>
    <property type="molecule type" value="Genomic_DNA"/>
</dbReference>
<dbReference type="InterPro" id="IPR015424">
    <property type="entry name" value="PyrdxlP-dep_Trfase"/>
</dbReference>
<dbReference type="SUPFAM" id="SSF53383">
    <property type="entry name" value="PLP-dependent transferases"/>
    <property type="match status" value="2"/>
</dbReference>
<dbReference type="InterPro" id="IPR053204">
    <property type="entry name" value="Oxopyrrolidines_Biosynth-assoc"/>
</dbReference>
<organism evidence="2 3">
    <name type="scientific">Fusarium gaditjirri</name>
    <dbReference type="NCBI Taxonomy" id="282569"/>
    <lineage>
        <taxon>Eukaryota</taxon>
        <taxon>Fungi</taxon>
        <taxon>Dikarya</taxon>
        <taxon>Ascomycota</taxon>
        <taxon>Pezizomycotina</taxon>
        <taxon>Sordariomycetes</taxon>
        <taxon>Hypocreomycetidae</taxon>
        <taxon>Hypocreales</taxon>
        <taxon>Nectriaceae</taxon>
        <taxon>Fusarium</taxon>
        <taxon>Fusarium nisikadoi species complex</taxon>
    </lineage>
</organism>
<name>A0A8H4WXS5_9HYPO</name>
<dbReference type="InterPro" id="IPR011333">
    <property type="entry name" value="SKP1/BTB/POZ_sf"/>
</dbReference>
<feature type="region of interest" description="Disordered" evidence="1">
    <location>
        <begin position="265"/>
        <end position="298"/>
    </location>
</feature>
<proteinExistence type="predicted"/>
<dbReference type="Pfam" id="PF12311">
    <property type="entry name" value="DUF3632"/>
    <property type="match status" value="1"/>
</dbReference>
<protein>
    <recommendedName>
        <fullName evidence="4">BTB domain-containing protein</fullName>
    </recommendedName>
</protein>
<dbReference type="Gene3D" id="3.30.710.10">
    <property type="entry name" value="Potassium Channel Kv1.1, Chain A"/>
    <property type="match status" value="1"/>
</dbReference>
<dbReference type="InterPro" id="IPR015421">
    <property type="entry name" value="PyrdxlP-dep_Trfase_major"/>
</dbReference>
<evidence type="ECO:0000313" key="2">
    <source>
        <dbReference type="EMBL" id="KAF4953749.1"/>
    </source>
</evidence>
<dbReference type="InterPro" id="IPR022085">
    <property type="entry name" value="OpdG"/>
</dbReference>
<reference evidence="2" key="1">
    <citation type="journal article" date="2020" name="BMC Genomics">
        <title>Correction to: Identification and distribution of gene clusters required for synthesis of sphingolipid metabolism inhibitors in diverse species of the filamentous fungus Fusarium.</title>
        <authorList>
            <person name="Kim H.S."/>
            <person name="Lohmar J.M."/>
            <person name="Busman M."/>
            <person name="Brown D.W."/>
            <person name="Naumann T.A."/>
            <person name="Divon H.H."/>
            <person name="Lysoe E."/>
            <person name="Uhlig S."/>
            <person name="Proctor R.H."/>
        </authorList>
    </citation>
    <scope>NUCLEOTIDE SEQUENCE</scope>
    <source>
        <strain evidence="2">NRRL 45417</strain>
    </source>
</reference>
<accession>A0A8H4WXS5</accession>
<dbReference type="Proteomes" id="UP000604273">
    <property type="component" value="Unassembled WGS sequence"/>
</dbReference>
<feature type="region of interest" description="Disordered" evidence="1">
    <location>
        <begin position="16"/>
        <end position="67"/>
    </location>
</feature>
<evidence type="ECO:0000313" key="3">
    <source>
        <dbReference type="Proteomes" id="UP000604273"/>
    </source>
</evidence>
<dbReference type="PANTHER" id="PTHR38797">
    <property type="entry name" value="NUCLEAR PORE COMPLEX PROTEIN NUP85-RELATED"/>
    <property type="match status" value="1"/>
</dbReference>
<dbReference type="PANTHER" id="PTHR38797:SF4">
    <property type="entry name" value="NUCLEAR PORE COMPLEX PROTEIN NUP85"/>
    <property type="match status" value="1"/>
</dbReference>